<evidence type="ECO:0000259" key="2">
    <source>
        <dbReference type="PROSITE" id="PS50181"/>
    </source>
</evidence>
<dbReference type="PROSITE" id="PS50181">
    <property type="entry name" value="FBOX"/>
    <property type="match status" value="1"/>
</dbReference>
<dbReference type="InterPro" id="IPR001810">
    <property type="entry name" value="F-box_dom"/>
</dbReference>
<proteinExistence type="predicted"/>
<name>A0A815G9Z9_ADIRI</name>
<evidence type="ECO:0000256" key="1">
    <source>
        <dbReference type="SAM" id="Phobius"/>
    </source>
</evidence>
<dbReference type="OrthoDB" id="10060825at2759"/>
<feature type="transmembrane region" description="Helical" evidence="1">
    <location>
        <begin position="625"/>
        <end position="647"/>
    </location>
</feature>
<accession>A0A815G9Z9</accession>
<feature type="domain" description="F-box" evidence="2">
    <location>
        <begin position="7"/>
        <end position="68"/>
    </location>
</feature>
<evidence type="ECO:0000313" key="4">
    <source>
        <dbReference type="Proteomes" id="UP000663852"/>
    </source>
</evidence>
<sequence>MYTKQSETWLDRFPVEIVFEIFDYLSSNDILSIFFQFNYRFNTIILQDHRHLSCLKLPPSNSYFWRTTIFAIRSNIQTLIITHPAVWLPLNIFSNLTSIIIDSETEWSLTHIASLFNLNDLRRIYTLKILNASSINANLILPKVFHPQSALQRFHCEPIINLYHHSHFNNLQSNLNLRTLTINTNHFKDIYRLIQQHAFNLKALTIRLGTLYTYEREYDFSDLMKIKLEQLSITMKQREGRKTDDYSISRIDLARLVSVIHMFSQSLIFLSLNFTDCHIFTDDNLLLNGKQLQMHLLQYLGQLKNFHLNVSIANYTISNEPCTILSTFRTEFYFRHHWNFGMNRYYLYSLPFKYDELYGFESFELSNTALLQPKPSLWHKIRTVHLERTDGTVLNDLIHMSNLQTIKIRKSPFVDSNVLIGGRNETSLVKRDSSNSQSQPCLSDTHSSLYTITSVHLTGGDMENDIGSLLRVLPNLNHLVLKHTLLPPMNSSLIRILQEKIQRLEVMFTLGPVELIETSYMYFSNVRYARFTFNLTFNDSILNLRSKLIENFLKNIPQLISLTIYSVNSKNCSYNDEFMFTPITQRIEMADIRQKYTMAYVQNSLSFEKIVQTNRTQITPPTTSYLRVSFITFFIFIYFILVISFLLF</sequence>
<evidence type="ECO:0000313" key="3">
    <source>
        <dbReference type="EMBL" id="CAF1335702.1"/>
    </source>
</evidence>
<keyword evidence="1" id="KW-1133">Transmembrane helix</keyword>
<organism evidence="3 4">
    <name type="scientific">Adineta ricciae</name>
    <name type="common">Rotifer</name>
    <dbReference type="NCBI Taxonomy" id="249248"/>
    <lineage>
        <taxon>Eukaryota</taxon>
        <taxon>Metazoa</taxon>
        <taxon>Spiralia</taxon>
        <taxon>Gnathifera</taxon>
        <taxon>Rotifera</taxon>
        <taxon>Eurotatoria</taxon>
        <taxon>Bdelloidea</taxon>
        <taxon>Adinetida</taxon>
        <taxon>Adinetidae</taxon>
        <taxon>Adineta</taxon>
    </lineage>
</organism>
<comment type="caution">
    <text evidence="3">The sequence shown here is derived from an EMBL/GenBank/DDBJ whole genome shotgun (WGS) entry which is preliminary data.</text>
</comment>
<keyword evidence="1" id="KW-0812">Transmembrane</keyword>
<reference evidence="3" key="1">
    <citation type="submission" date="2021-02" db="EMBL/GenBank/DDBJ databases">
        <authorList>
            <person name="Nowell W R."/>
        </authorList>
    </citation>
    <scope>NUCLEOTIDE SEQUENCE</scope>
</reference>
<keyword evidence="1" id="KW-0472">Membrane</keyword>
<dbReference type="AlphaFoldDB" id="A0A815G9Z9"/>
<gene>
    <name evidence="3" type="ORF">EDS130_LOCUS32445</name>
</gene>
<protein>
    <recommendedName>
        <fullName evidence="2">F-box domain-containing protein</fullName>
    </recommendedName>
</protein>
<dbReference type="Proteomes" id="UP000663852">
    <property type="component" value="Unassembled WGS sequence"/>
</dbReference>
<dbReference type="EMBL" id="CAJNOJ010000249">
    <property type="protein sequence ID" value="CAF1335702.1"/>
    <property type="molecule type" value="Genomic_DNA"/>
</dbReference>